<gene>
    <name evidence="2" type="ORF">GALL_210470</name>
</gene>
<proteinExistence type="predicted"/>
<dbReference type="InterPro" id="IPR025948">
    <property type="entry name" value="HTH-like_dom"/>
</dbReference>
<dbReference type="InterPro" id="IPR036397">
    <property type="entry name" value="RNaseH_sf"/>
</dbReference>
<sequence length="286" mass="33237">MKYAFIRKHENEYRVSSMCRVMQVSRSGYYTWRDRPAKNDAQKNELLSQIRRVHMQSRQAYGAKKTWLALTSQGVTCGKHSVARLRKQAGIEARRKRRFRLTVENHATAPAAPNLVQQQFWTEQPDRIWVGDMTFIRTRQGWLLLAVLLDLYSRRVVGWSMSDRPDLALILNALDMALEQRRPEAGLIHHTDQGPIYAARKYRERMAAYGIKPSMSAKGNAYDNAVAESFFGNLKNEVIHHIDFETRDAARAAVFDYIELFYNRSRIHQSLGYVSPVEFERRRSVA</sequence>
<dbReference type="InterPro" id="IPR050900">
    <property type="entry name" value="Transposase_IS3/IS150/IS904"/>
</dbReference>
<dbReference type="SUPFAM" id="SSF53098">
    <property type="entry name" value="Ribonuclease H-like"/>
    <property type="match status" value="1"/>
</dbReference>
<dbReference type="InterPro" id="IPR048020">
    <property type="entry name" value="Transpos_IS3"/>
</dbReference>
<dbReference type="PANTHER" id="PTHR46889:SF4">
    <property type="entry name" value="TRANSPOSASE INSO FOR INSERTION SEQUENCE ELEMENT IS911B-RELATED"/>
    <property type="match status" value="1"/>
</dbReference>
<dbReference type="Pfam" id="PF13333">
    <property type="entry name" value="rve_2"/>
    <property type="match status" value="1"/>
</dbReference>
<organism evidence="2">
    <name type="scientific">mine drainage metagenome</name>
    <dbReference type="NCBI Taxonomy" id="410659"/>
    <lineage>
        <taxon>unclassified sequences</taxon>
        <taxon>metagenomes</taxon>
        <taxon>ecological metagenomes</taxon>
    </lineage>
</organism>
<feature type="domain" description="Integrase catalytic" evidence="1">
    <location>
        <begin position="121"/>
        <end position="284"/>
    </location>
</feature>
<dbReference type="NCBIfam" id="NF033516">
    <property type="entry name" value="transpos_IS3"/>
    <property type="match status" value="1"/>
</dbReference>
<dbReference type="Pfam" id="PF00665">
    <property type="entry name" value="rve"/>
    <property type="match status" value="1"/>
</dbReference>
<dbReference type="Pfam" id="PF13276">
    <property type="entry name" value="HTH_21"/>
    <property type="match status" value="1"/>
</dbReference>
<dbReference type="InterPro" id="IPR001584">
    <property type="entry name" value="Integrase_cat-core"/>
</dbReference>
<evidence type="ECO:0000259" key="1">
    <source>
        <dbReference type="PROSITE" id="PS50994"/>
    </source>
</evidence>
<dbReference type="Gene3D" id="3.30.420.10">
    <property type="entry name" value="Ribonuclease H-like superfamily/Ribonuclease H"/>
    <property type="match status" value="1"/>
</dbReference>
<dbReference type="GO" id="GO:0015074">
    <property type="term" value="P:DNA integration"/>
    <property type="evidence" value="ECO:0007669"/>
    <property type="project" value="InterPro"/>
</dbReference>
<evidence type="ECO:0000313" key="2">
    <source>
        <dbReference type="EMBL" id="OIQ96980.1"/>
    </source>
</evidence>
<dbReference type="PROSITE" id="PS50994">
    <property type="entry name" value="INTEGRASE"/>
    <property type="match status" value="1"/>
</dbReference>
<name>A0A1J5RY20_9ZZZZ</name>
<reference evidence="2" key="1">
    <citation type="submission" date="2016-10" db="EMBL/GenBank/DDBJ databases">
        <title>Sequence of Gallionella enrichment culture.</title>
        <authorList>
            <person name="Poehlein A."/>
            <person name="Muehling M."/>
            <person name="Daniel R."/>
        </authorList>
    </citation>
    <scope>NUCLEOTIDE SEQUENCE</scope>
</reference>
<comment type="caution">
    <text evidence="2">The sequence shown here is derived from an EMBL/GenBank/DDBJ whole genome shotgun (WGS) entry which is preliminary data.</text>
</comment>
<dbReference type="GO" id="GO:0003676">
    <property type="term" value="F:nucleic acid binding"/>
    <property type="evidence" value="ECO:0007669"/>
    <property type="project" value="InterPro"/>
</dbReference>
<dbReference type="AlphaFoldDB" id="A0A1J5RY20"/>
<dbReference type="InterPro" id="IPR012337">
    <property type="entry name" value="RNaseH-like_sf"/>
</dbReference>
<protein>
    <submittedName>
        <fullName evidence="2">IS2 transposase TnpB</fullName>
    </submittedName>
</protein>
<dbReference type="EMBL" id="MLJW01000140">
    <property type="protein sequence ID" value="OIQ96980.1"/>
    <property type="molecule type" value="Genomic_DNA"/>
</dbReference>
<accession>A0A1J5RY20</accession>
<dbReference type="PANTHER" id="PTHR46889">
    <property type="entry name" value="TRANSPOSASE INSF FOR INSERTION SEQUENCE IS3B-RELATED"/>
    <property type="match status" value="1"/>
</dbReference>